<reference evidence="2" key="1">
    <citation type="journal article" date="2023" name="G3 (Bethesda)">
        <title>Genome assembly and association tests identify interacting loci associated with vigor, precocity, and sex in interspecific pistachio rootstocks.</title>
        <authorList>
            <person name="Palmer W."/>
            <person name="Jacygrad E."/>
            <person name="Sagayaradj S."/>
            <person name="Cavanaugh K."/>
            <person name="Han R."/>
            <person name="Bertier L."/>
            <person name="Beede B."/>
            <person name="Kafkas S."/>
            <person name="Golino D."/>
            <person name="Preece J."/>
            <person name="Michelmore R."/>
        </authorList>
    </citation>
    <scope>NUCLEOTIDE SEQUENCE [LARGE SCALE GENOMIC DNA]</scope>
</reference>
<gene>
    <name evidence="1" type="ORF">Pint_09854</name>
</gene>
<proteinExistence type="predicted"/>
<dbReference type="EMBL" id="CM047747">
    <property type="protein sequence ID" value="KAJ0017196.1"/>
    <property type="molecule type" value="Genomic_DNA"/>
</dbReference>
<dbReference type="Proteomes" id="UP001163603">
    <property type="component" value="Chromosome 12"/>
</dbReference>
<organism evidence="1 2">
    <name type="scientific">Pistacia integerrima</name>
    <dbReference type="NCBI Taxonomy" id="434235"/>
    <lineage>
        <taxon>Eukaryota</taxon>
        <taxon>Viridiplantae</taxon>
        <taxon>Streptophyta</taxon>
        <taxon>Embryophyta</taxon>
        <taxon>Tracheophyta</taxon>
        <taxon>Spermatophyta</taxon>
        <taxon>Magnoliopsida</taxon>
        <taxon>eudicotyledons</taxon>
        <taxon>Gunneridae</taxon>
        <taxon>Pentapetalae</taxon>
        <taxon>rosids</taxon>
        <taxon>malvids</taxon>
        <taxon>Sapindales</taxon>
        <taxon>Anacardiaceae</taxon>
        <taxon>Pistacia</taxon>
    </lineage>
</organism>
<name>A0ACC0XHR0_9ROSI</name>
<keyword evidence="2" id="KW-1185">Reference proteome</keyword>
<comment type="caution">
    <text evidence="1">The sequence shown here is derived from an EMBL/GenBank/DDBJ whole genome shotgun (WGS) entry which is preliminary data.</text>
</comment>
<evidence type="ECO:0000313" key="1">
    <source>
        <dbReference type="EMBL" id="KAJ0017196.1"/>
    </source>
</evidence>
<evidence type="ECO:0000313" key="2">
    <source>
        <dbReference type="Proteomes" id="UP001163603"/>
    </source>
</evidence>
<accession>A0ACC0XHR0</accession>
<protein>
    <submittedName>
        <fullName evidence="1">Uncharacterized protein</fullName>
    </submittedName>
</protein>
<sequence>MGSIAKNGLRQYLIQLQQHPLRTKAITAGVLSAISDIIAQKLTGIQKLQLRRLLLKVMVIRVNACKQVLLDENWTQVFGFAYLGPFGHFLHLGLDKIFKGKKDTKTVAKKVVLEQLTSSPLNNLLFMIYYGAVIEGRPWMHVKTKIKKEYPKVQYTAWTFWPVVGWVNHQYVPLQFRVIFHSAVAMCWYILCFPFDTLPLGIFLNLRARSMALPKAK</sequence>